<dbReference type="EMBL" id="PGOL01000763">
    <property type="protein sequence ID" value="PKI65241.1"/>
    <property type="molecule type" value="Genomic_DNA"/>
</dbReference>
<dbReference type="Proteomes" id="UP000233551">
    <property type="component" value="Unassembled WGS sequence"/>
</dbReference>
<comment type="caution">
    <text evidence="1">The sequence shown here is derived from an EMBL/GenBank/DDBJ whole genome shotgun (WGS) entry which is preliminary data.</text>
</comment>
<dbReference type="AlphaFoldDB" id="A0A2I0K9N0"/>
<protein>
    <submittedName>
        <fullName evidence="1">Uncharacterized protein</fullName>
    </submittedName>
</protein>
<organism evidence="1 2">
    <name type="scientific">Punica granatum</name>
    <name type="common">Pomegranate</name>
    <dbReference type="NCBI Taxonomy" id="22663"/>
    <lineage>
        <taxon>Eukaryota</taxon>
        <taxon>Viridiplantae</taxon>
        <taxon>Streptophyta</taxon>
        <taxon>Embryophyta</taxon>
        <taxon>Tracheophyta</taxon>
        <taxon>Spermatophyta</taxon>
        <taxon>Magnoliopsida</taxon>
        <taxon>eudicotyledons</taxon>
        <taxon>Gunneridae</taxon>
        <taxon>Pentapetalae</taxon>
        <taxon>rosids</taxon>
        <taxon>malvids</taxon>
        <taxon>Myrtales</taxon>
        <taxon>Lythraceae</taxon>
        <taxon>Punica</taxon>
    </lineage>
</organism>
<keyword evidence="2" id="KW-1185">Reference proteome</keyword>
<evidence type="ECO:0000313" key="1">
    <source>
        <dbReference type="EMBL" id="PKI65241.1"/>
    </source>
</evidence>
<gene>
    <name evidence="1" type="ORF">CRG98_014390</name>
</gene>
<accession>A0A2I0K9N0</accession>
<sequence>MAGGGGLNWLSIGVALGVFDSNRWRVSTSTPTTPFGVVSDSRVIRLDYYVMVTVRTRMWTLVGARIVRFWIARLGSVHLPVGTRDGHA</sequence>
<reference evidence="1 2" key="1">
    <citation type="submission" date="2017-11" db="EMBL/GenBank/DDBJ databases">
        <title>De-novo sequencing of pomegranate (Punica granatum L.) genome.</title>
        <authorList>
            <person name="Akparov Z."/>
            <person name="Amiraslanov A."/>
            <person name="Hajiyeva S."/>
            <person name="Abbasov M."/>
            <person name="Kaur K."/>
            <person name="Hamwieh A."/>
            <person name="Solovyev V."/>
            <person name="Salamov A."/>
            <person name="Braich B."/>
            <person name="Kosarev P."/>
            <person name="Mahmoud A."/>
            <person name="Hajiyev E."/>
            <person name="Babayeva S."/>
            <person name="Izzatullayeva V."/>
            <person name="Mammadov A."/>
            <person name="Mammadov A."/>
            <person name="Sharifova S."/>
            <person name="Ojaghi J."/>
            <person name="Eynullazada K."/>
            <person name="Bayramov B."/>
            <person name="Abdulazimova A."/>
            <person name="Shahmuradov I."/>
        </authorList>
    </citation>
    <scope>NUCLEOTIDE SEQUENCE [LARGE SCALE GENOMIC DNA]</scope>
    <source>
        <strain evidence="2">cv. AG2017</strain>
        <tissue evidence="1">Leaf</tissue>
    </source>
</reference>
<name>A0A2I0K9N0_PUNGR</name>
<evidence type="ECO:0000313" key="2">
    <source>
        <dbReference type="Proteomes" id="UP000233551"/>
    </source>
</evidence>
<proteinExistence type="predicted"/>